<dbReference type="InterPro" id="IPR011032">
    <property type="entry name" value="GroES-like_sf"/>
</dbReference>
<dbReference type="GO" id="GO:0051087">
    <property type="term" value="F:protein-folding chaperone binding"/>
    <property type="evidence" value="ECO:0007669"/>
    <property type="project" value="TreeGrafter"/>
</dbReference>
<proteinExistence type="evidence at transcript level"/>
<dbReference type="PANTHER" id="PTHR10772">
    <property type="entry name" value="10 KDA HEAT SHOCK PROTEIN"/>
    <property type="match status" value="1"/>
</dbReference>
<dbReference type="InterPro" id="IPR020818">
    <property type="entry name" value="Chaperonin_GroES"/>
</dbReference>
<evidence type="ECO:0000256" key="5">
    <source>
        <dbReference type="ARBA" id="ARBA00031971"/>
    </source>
</evidence>
<dbReference type="PRINTS" id="PR00297">
    <property type="entry name" value="CHAPERONIN10"/>
</dbReference>
<dbReference type="GO" id="GO:0046872">
    <property type="term" value="F:metal ion binding"/>
    <property type="evidence" value="ECO:0007669"/>
    <property type="project" value="TreeGrafter"/>
</dbReference>
<dbReference type="InterPro" id="IPR037124">
    <property type="entry name" value="Chaperonin_GroES_sf"/>
</dbReference>
<dbReference type="GO" id="GO:0005759">
    <property type="term" value="C:mitochondrial matrix"/>
    <property type="evidence" value="ECO:0007669"/>
    <property type="project" value="TreeGrafter"/>
</dbReference>
<evidence type="ECO:0000256" key="3">
    <source>
        <dbReference type="ARBA" id="ARBA00023186"/>
    </source>
</evidence>
<dbReference type="GO" id="GO:0005524">
    <property type="term" value="F:ATP binding"/>
    <property type="evidence" value="ECO:0007669"/>
    <property type="project" value="InterPro"/>
</dbReference>
<dbReference type="SUPFAM" id="SSF50129">
    <property type="entry name" value="GroES-like"/>
    <property type="match status" value="1"/>
</dbReference>
<accession>A0A2U8U4E3</accession>
<dbReference type="HAMAP" id="MF_00580">
    <property type="entry name" value="CH10"/>
    <property type="match status" value="1"/>
</dbReference>
<dbReference type="PROSITE" id="PS00681">
    <property type="entry name" value="CHAPERONINS_CPN10"/>
    <property type="match status" value="1"/>
</dbReference>
<dbReference type="PANTHER" id="PTHR10772:SF0">
    <property type="entry name" value="10 KDA HEAT SHOCK PROTEIN, MITOCHONDRIAL"/>
    <property type="match status" value="1"/>
</dbReference>
<dbReference type="CDD" id="cd00320">
    <property type="entry name" value="cpn10"/>
    <property type="match status" value="1"/>
</dbReference>
<dbReference type="InterPro" id="IPR018369">
    <property type="entry name" value="Chaprnonin_Cpn10_CS"/>
</dbReference>
<dbReference type="AlphaFoldDB" id="A0A2U8U4E3"/>
<evidence type="ECO:0000256" key="6">
    <source>
        <dbReference type="RuleBase" id="RU003479"/>
    </source>
</evidence>
<protein>
    <recommendedName>
        <fullName evidence="2">10 kDa heat shock protein, mitochondrial</fullName>
    </recommendedName>
    <alternativeName>
        <fullName evidence="4">10 kDa chaperonin</fullName>
    </alternativeName>
    <alternativeName>
        <fullName evidence="5">Chaperonin 10</fullName>
    </alternativeName>
</protein>
<dbReference type="EMBL" id="MH142575">
    <property type="protein sequence ID" value="AWM96393.1"/>
    <property type="molecule type" value="mRNA"/>
</dbReference>
<dbReference type="Gene3D" id="2.30.33.40">
    <property type="entry name" value="GroES chaperonin"/>
    <property type="match status" value="1"/>
</dbReference>
<organism evidence="7">
    <name type="scientific">Dugesia japonica</name>
    <name type="common">Planarian</name>
    <dbReference type="NCBI Taxonomy" id="6161"/>
    <lineage>
        <taxon>Eukaryota</taxon>
        <taxon>Metazoa</taxon>
        <taxon>Spiralia</taxon>
        <taxon>Lophotrochozoa</taxon>
        <taxon>Platyhelminthes</taxon>
        <taxon>Rhabditophora</taxon>
        <taxon>Seriata</taxon>
        <taxon>Tricladida</taxon>
        <taxon>Continenticola</taxon>
        <taxon>Geoplanoidea</taxon>
        <taxon>Dugesiidae</taxon>
        <taxon>Dugesia</taxon>
    </lineage>
</organism>
<dbReference type="Pfam" id="PF00166">
    <property type="entry name" value="Cpn10"/>
    <property type="match status" value="1"/>
</dbReference>
<name>A0A2U8U4E3_DUGJA</name>
<dbReference type="FunFam" id="2.30.33.40:FF:000002">
    <property type="entry name" value="10 kDa chaperonin, mitochondrial"/>
    <property type="match status" value="1"/>
</dbReference>
<evidence type="ECO:0000256" key="2">
    <source>
        <dbReference type="ARBA" id="ARBA00018842"/>
    </source>
</evidence>
<sequence>MASKAFKKFLPLFDRVLIQRFEAQSTSKGGIMLPETSKGKVLEGEVLAVGDGMRTNDGKVMPLTVKIGDKVFLPEYGGTKLLLDEKEYYLFREADLLGKFD</sequence>
<reference evidence="7" key="1">
    <citation type="submission" date="2018-03" db="EMBL/GenBank/DDBJ databases">
        <title>Identification of a small heat shock protein in planarian Dugesia japonica.</title>
        <authorList>
            <person name="Ma K."/>
        </authorList>
    </citation>
    <scope>NUCLEOTIDE SEQUENCE</scope>
</reference>
<comment type="similarity">
    <text evidence="1 6">Belongs to the GroES chaperonin family.</text>
</comment>
<dbReference type="SMART" id="SM00883">
    <property type="entry name" value="Cpn10"/>
    <property type="match status" value="1"/>
</dbReference>
<gene>
    <name evidence="7" type="primary">hsp10</name>
</gene>
<keyword evidence="3 6" id="KW-0143">Chaperone</keyword>
<dbReference type="GO" id="GO:0051082">
    <property type="term" value="F:unfolded protein binding"/>
    <property type="evidence" value="ECO:0007669"/>
    <property type="project" value="TreeGrafter"/>
</dbReference>
<evidence type="ECO:0000313" key="7">
    <source>
        <dbReference type="EMBL" id="AWM96393.1"/>
    </source>
</evidence>
<evidence type="ECO:0000256" key="1">
    <source>
        <dbReference type="ARBA" id="ARBA00006975"/>
    </source>
</evidence>
<dbReference type="GO" id="GO:0044183">
    <property type="term" value="F:protein folding chaperone"/>
    <property type="evidence" value="ECO:0007669"/>
    <property type="project" value="InterPro"/>
</dbReference>
<evidence type="ECO:0000256" key="4">
    <source>
        <dbReference type="ARBA" id="ARBA00029976"/>
    </source>
</evidence>